<dbReference type="VEuPathDB" id="VectorBase:CSON007796"/>
<sequence>MKIISWILIYFGFLWELHGSTIITKACPLECICLSQTEVICSSGGLTEIPVKKFPTTVEKLSMTKNNFPFVKSDAFGGLRALRKLTLDGNNITIIRPFAFRGLPRLRELTIHNTAIDKVAKFAFAGLQNLTLLALTSNKILKVEGYAFAGSANIRLITLKNNPLVRIETNAFSSLTNVERIILPSGIRAIEPDAFQALDTVGSIKLSFMDLTSLAPFTFRGLININLLSLQESDLGVLCAQAFEGMAHVETLSILNNKIDGIQELNISYGHHVRQFRIQGNHLLDTPEPGSIILDGIEQLIVVNNHFPCGCHIHTLLDSPFANGTYQQGDFLKNNFCISPLEVNGRRMSDIDIYSIGRCHEQVTRENLEGSHASSIYTSTNSHQCFYMSHTNLLVILLLFLVTFHYTKYQIKVS</sequence>
<dbReference type="InterPro" id="IPR001611">
    <property type="entry name" value="Leu-rich_rpt"/>
</dbReference>
<evidence type="ECO:0000313" key="7">
    <source>
        <dbReference type="EMBL" id="SSX30258.1"/>
    </source>
</evidence>
<evidence type="ECO:0000256" key="2">
    <source>
        <dbReference type="ARBA" id="ARBA00022729"/>
    </source>
</evidence>
<feature type="transmembrane region" description="Helical" evidence="4">
    <location>
        <begin position="386"/>
        <end position="406"/>
    </location>
</feature>
<keyword evidence="3" id="KW-0677">Repeat</keyword>
<keyword evidence="4" id="KW-0812">Transmembrane</keyword>
<dbReference type="SMART" id="SM00369">
    <property type="entry name" value="LRR_TYP"/>
    <property type="match status" value="3"/>
</dbReference>
<evidence type="ECO:0000256" key="5">
    <source>
        <dbReference type="SAM" id="SignalP"/>
    </source>
</evidence>
<keyword evidence="1" id="KW-0433">Leucine-rich repeat</keyword>
<dbReference type="EMBL" id="UFQS01002932">
    <property type="protein sequence ID" value="SSX14921.1"/>
    <property type="molecule type" value="Genomic_DNA"/>
</dbReference>
<reference evidence="7" key="2">
    <citation type="submission" date="2018-07" db="EMBL/GenBank/DDBJ databases">
        <authorList>
            <person name="Quirk P.G."/>
            <person name="Krulwich T.A."/>
        </authorList>
    </citation>
    <scope>NUCLEOTIDE SEQUENCE</scope>
</reference>
<dbReference type="EMBL" id="UFQT01002932">
    <property type="protein sequence ID" value="SSX34308.1"/>
    <property type="molecule type" value="Genomic_DNA"/>
</dbReference>
<dbReference type="GO" id="GO:0005886">
    <property type="term" value="C:plasma membrane"/>
    <property type="evidence" value="ECO:0007669"/>
    <property type="project" value="TreeGrafter"/>
</dbReference>
<evidence type="ECO:0000256" key="4">
    <source>
        <dbReference type="SAM" id="Phobius"/>
    </source>
</evidence>
<protein>
    <submittedName>
        <fullName evidence="7">CSON002233 protein</fullName>
    </submittedName>
    <submittedName>
        <fullName evidence="6">CSON007796 protein</fullName>
    </submittedName>
</protein>
<keyword evidence="4" id="KW-1133">Transmembrane helix</keyword>
<dbReference type="Gene3D" id="3.80.10.10">
    <property type="entry name" value="Ribonuclease Inhibitor"/>
    <property type="match status" value="2"/>
</dbReference>
<dbReference type="InterPro" id="IPR050541">
    <property type="entry name" value="LRR_TM_domain-containing"/>
</dbReference>
<dbReference type="AlphaFoldDB" id="A0A336MWD4"/>
<dbReference type="EMBL" id="UFQT01001375">
    <property type="protein sequence ID" value="SSX30258.1"/>
    <property type="molecule type" value="Genomic_DNA"/>
</dbReference>
<proteinExistence type="predicted"/>
<dbReference type="PANTHER" id="PTHR24369">
    <property type="entry name" value="ANTIGEN BSP, PUTATIVE-RELATED"/>
    <property type="match status" value="1"/>
</dbReference>
<dbReference type="InterPro" id="IPR032675">
    <property type="entry name" value="LRR_dom_sf"/>
</dbReference>
<dbReference type="PANTHER" id="PTHR24369:SF210">
    <property type="entry name" value="CHAOPTIN-RELATED"/>
    <property type="match status" value="1"/>
</dbReference>
<evidence type="ECO:0000313" key="6">
    <source>
        <dbReference type="EMBL" id="SSX14921.1"/>
    </source>
</evidence>
<keyword evidence="2 5" id="KW-0732">Signal</keyword>
<dbReference type="Pfam" id="PF13855">
    <property type="entry name" value="LRR_8"/>
    <property type="match status" value="1"/>
</dbReference>
<keyword evidence="4" id="KW-0472">Membrane</keyword>
<organism evidence="7">
    <name type="scientific">Culicoides sonorensis</name>
    <name type="common">Biting midge</name>
    <dbReference type="NCBI Taxonomy" id="179676"/>
    <lineage>
        <taxon>Eukaryota</taxon>
        <taxon>Metazoa</taxon>
        <taxon>Ecdysozoa</taxon>
        <taxon>Arthropoda</taxon>
        <taxon>Hexapoda</taxon>
        <taxon>Insecta</taxon>
        <taxon>Pterygota</taxon>
        <taxon>Neoptera</taxon>
        <taxon>Endopterygota</taxon>
        <taxon>Diptera</taxon>
        <taxon>Nematocera</taxon>
        <taxon>Chironomoidea</taxon>
        <taxon>Ceratopogonidae</taxon>
        <taxon>Ceratopogoninae</taxon>
        <taxon>Culicoides</taxon>
        <taxon>Monoculicoides</taxon>
    </lineage>
</organism>
<dbReference type="InterPro" id="IPR003591">
    <property type="entry name" value="Leu-rich_rpt_typical-subtyp"/>
</dbReference>
<dbReference type="OMA" id="TKNNFPV"/>
<dbReference type="SUPFAM" id="SSF52058">
    <property type="entry name" value="L domain-like"/>
    <property type="match status" value="1"/>
</dbReference>
<accession>A0A336MWD4</accession>
<gene>
    <name evidence="7" type="primary">CSON002233</name>
    <name evidence="6" type="synonym">CSON007796</name>
</gene>
<dbReference type="VEuPathDB" id="VectorBase:CSON002233"/>
<feature type="chain" id="PRO_5036062415" evidence="5">
    <location>
        <begin position="20"/>
        <end position="414"/>
    </location>
</feature>
<evidence type="ECO:0000256" key="1">
    <source>
        <dbReference type="ARBA" id="ARBA00022614"/>
    </source>
</evidence>
<reference evidence="6" key="1">
    <citation type="submission" date="2018-04" db="EMBL/GenBank/DDBJ databases">
        <authorList>
            <person name="Go L.Y."/>
            <person name="Mitchell J.A."/>
        </authorList>
    </citation>
    <scope>NUCLEOTIDE SEQUENCE</scope>
    <source>
        <tissue evidence="6">Whole organism</tissue>
    </source>
</reference>
<evidence type="ECO:0000256" key="3">
    <source>
        <dbReference type="ARBA" id="ARBA00022737"/>
    </source>
</evidence>
<name>A0A336MWD4_CULSO</name>
<feature type="signal peptide" evidence="5">
    <location>
        <begin position="1"/>
        <end position="19"/>
    </location>
</feature>